<dbReference type="EMBL" id="CAACVJ010000252">
    <property type="protein sequence ID" value="VEP15320.1"/>
    <property type="molecule type" value="Genomic_DNA"/>
</dbReference>
<protein>
    <recommendedName>
        <fullName evidence="3">DNA phosphorothioation-associated methyltransferase</fullName>
    </recommendedName>
</protein>
<sequence>MANFSTVVDKCQNSNIGKLLPTALYVHTFALTALDPILQQYEQSARELVLHHWEIGKLGSGKKQELDNVTLVKFSREKPQLSYLFYLNFDRDPHPRLQKSIIVNLEIQQVSQRQYSHSENPPILHRKETFVTPNYPLYQEFAQLTQEEVTLGLLDNTRVIGTLKQWQRLLLHHGWEFAGHHIICPINPEFGKKEQIEIDRHRAALHRKELSRPVRIALEAELFTEDTTFFDYGCGHGRDITEIRDRGYSSAGWDPYYSPETPLVSADIVNLGYIINVIENLQERREALIKAWKLTKRVLIVSAQVLIDDRQRGLVAYGDGIITNRNTFQKYYEQSELKAYIDSILKVDAIAVGLGIFLIFQDVAEAETFRASCFVSRVTAPRVYRDDRNFADYQELLTPLMAFYTKRGRLPTKGELPEEAAIKAEFKTYRRAFNLILQVTKKAEWEAIEDKRRQDLLVYLALANFKGRPSIRKVAQEIKADAKALLEGYQQACTLSDILLLSVRDLAKIAHLCRNSTIGKQLKNAIAIHISALDKLPALLRVYEGCASRVYGRLPNTNIIKLYYNQPKITYFYYSNFDTVAHPTLQTTMEVDLSNYSVFYNDLSRHFNPLILHQKDALVASDYEFYPEFSQLTNCESQLGLLADRNLIRRQKDWLQFLQEQHLEIQEHRIACSFSCPLSCSLQVA</sequence>
<dbReference type="InterPro" id="IPR024019">
    <property type="entry name" value="CHP04096"/>
</dbReference>
<evidence type="ECO:0008006" key="3">
    <source>
        <dbReference type="Google" id="ProtNLM"/>
    </source>
</evidence>
<evidence type="ECO:0000313" key="1">
    <source>
        <dbReference type="EMBL" id="VEP15320.1"/>
    </source>
</evidence>
<evidence type="ECO:0000313" key="2">
    <source>
        <dbReference type="Proteomes" id="UP000320055"/>
    </source>
</evidence>
<dbReference type="RefSeq" id="WP_144874079.1">
    <property type="nucleotide sequence ID" value="NZ_LR214062.1"/>
</dbReference>
<dbReference type="NCBIfam" id="TIGR04096">
    <property type="entry name" value="dnd_rel_methyl"/>
    <property type="match status" value="1"/>
</dbReference>
<dbReference type="Proteomes" id="UP000320055">
    <property type="component" value="Unassembled WGS sequence"/>
</dbReference>
<accession>A0A563VV85</accession>
<dbReference type="AlphaFoldDB" id="A0A563VV85"/>
<reference evidence="1 2" key="1">
    <citation type="submission" date="2019-01" db="EMBL/GenBank/DDBJ databases">
        <authorList>
            <person name="Brito A."/>
        </authorList>
    </citation>
    <scope>NUCLEOTIDE SEQUENCE [LARGE SCALE GENOMIC DNA]</scope>
    <source>
        <strain evidence="1">1</strain>
    </source>
</reference>
<keyword evidence="2" id="KW-1185">Reference proteome</keyword>
<proteinExistence type="predicted"/>
<organism evidence="1 2">
    <name type="scientific">Hyella patelloides LEGE 07179</name>
    <dbReference type="NCBI Taxonomy" id="945734"/>
    <lineage>
        <taxon>Bacteria</taxon>
        <taxon>Bacillati</taxon>
        <taxon>Cyanobacteriota</taxon>
        <taxon>Cyanophyceae</taxon>
        <taxon>Pleurocapsales</taxon>
        <taxon>Hyellaceae</taxon>
        <taxon>Hyella</taxon>
    </lineage>
</organism>
<name>A0A563VV85_9CYAN</name>
<gene>
    <name evidence="1" type="ORF">H1P_3250008</name>
</gene>
<dbReference type="OrthoDB" id="224775at2"/>